<keyword evidence="2" id="KW-1185">Reference proteome</keyword>
<dbReference type="AlphaFoldDB" id="K0EWG8"/>
<dbReference type="Proteomes" id="UP000006304">
    <property type="component" value="Chromosome"/>
</dbReference>
<accession>K0EWG8</accession>
<reference evidence="1 2" key="1">
    <citation type="journal article" date="2012" name="J. Bacteriol.">
        <title>Complete genome sequence of Nocardia brasiliensis HUJEG-1.</title>
        <authorList>
            <person name="Vera-Cabrera L."/>
            <person name="Ortiz-Lopez R."/>
            <person name="Elizondo-Gonzalez R."/>
            <person name="Perez-Maya A.A."/>
            <person name="Ocampo-Candiani J."/>
        </authorList>
    </citation>
    <scope>NUCLEOTIDE SEQUENCE [LARGE SCALE GENOMIC DNA]</scope>
    <source>
        <strain evidence="2">ATCC 700358</strain>
    </source>
</reference>
<name>K0EWG8_NOCB7</name>
<gene>
    <name evidence="1" type="ORF">O3I_016270</name>
</gene>
<sequence length="69" mass="7355">MMTQGRGADLHLEIAALMFSAISQHLHDPKAGGVAEGRQDFVEPEGVEFGMVGLTGRESMNCPPKNETG</sequence>
<organism evidence="1 2">
    <name type="scientific">Nocardia brasiliensis (strain ATCC 700358 / HUJEG-1)</name>
    <dbReference type="NCBI Taxonomy" id="1133849"/>
    <lineage>
        <taxon>Bacteria</taxon>
        <taxon>Bacillati</taxon>
        <taxon>Actinomycetota</taxon>
        <taxon>Actinomycetes</taxon>
        <taxon>Mycobacteriales</taxon>
        <taxon>Nocardiaceae</taxon>
        <taxon>Nocardia</taxon>
    </lineage>
</organism>
<dbReference type="STRING" id="1133849.O3I_016270"/>
<evidence type="ECO:0000313" key="1">
    <source>
        <dbReference type="EMBL" id="AFU01215.1"/>
    </source>
</evidence>
<protein>
    <submittedName>
        <fullName evidence="1">Uncharacterized protein</fullName>
    </submittedName>
</protein>
<dbReference type="HOGENOM" id="CLU_2771725_0_0_11"/>
<proteinExistence type="predicted"/>
<dbReference type="EMBL" id="CP003876">
    <property type="protein sequence ID" value="AFU01215.1"/>
    <property type="molecule type" value="Genomic_DNA"/>
</dbReference>
<evidence type="ECO:0000313" key="2">
    <source>
        <dbReference type="Proteomes" id="UP000006304"/>
    </source>
</evidence>
<dbReference type="KEGG" id="nbr:O3I_016270"/>